<accession>A0A2T2NA23</accession>
<proteinExistence type="predicted"/>
<dbReference type="PANTHER" id="PTHR33604:SF3">
    <property type="entry name" value="OSJNBA0004B13.7 PROTEIN"/>
    <property type="match status" value="1"/>
</dbReference>
<dbReference type="PANTHER" id="PTHR33604">
    <property type="entry name" value="OSJNBA0004B13.7 PROTEIN"/>
    <property type="match status" value="1"/>
</dbReference>
<dbReference type="EMBL" id="KZ678142">
    <property type="protein sequence ID" value="PSN62295.1"/>
    <property type="molecule type" value="Genomic_DNA"/>
</dbReference>
<dbReference type="AlphaFoldDB" id="A0A2T2NA23"/>
<dbReference type="Proteomes" id="UP000240883">
    <property type="component" value="Unassembled WGS sequence"/>
</dbReference>
<feature type="compositionally biased region" description="Pro residues" evidence="1">
    <location>
        <begin position="615"/>
        <end position="629"/>
    </location>
</feature>
<feature type="region of interest" description="Disordered" evidence="1">
    <location>
        <begin position="760"/>
        <end position="787"/>
    </location>
</feature>
<feature type="region of interest" description="Disordered" evidence="1">
    <location>
        <begin position="28"/>
        <end position="48"/>
    </location>
</feature>
<feature type="region of interest" description="Disordered" evidence="1">
    <location>
        <begin position="589"/>
        <end position="638"/>
    </location>
</feature>
<feature type="transmembrane region" description="Helical" evidence="2">
    <location>
        <begin position="72"/>
        <end position="91"/>
    </location>
</feature>
<organism evidence="3 4">
    <name type="scientific">Corynespora cassiicola Philippines</name>
    <dbReference type="NCBI Taxonomy" id="1448308"/>
    <lineage>
        <taxon>Eukaryota</taxon>
        <taxon>Fungi</taxon>
        <taxon>Dikarya</taxon>
        <taxon>Ascomycota</taxon>
        <taxon>Pezizomycotina</taxon>
        <taxon>Dothideomycetes</taxon>
        <taxon>Pleosporomycetidae</taxon>
        <taxon>Pleosporales</taxon>
        <taxon>Corynesporascaceae</taxon>
        <taxon>Corynespora</taxon>
    </lineage>
</organism>
<dbReference type="STRING" id="1448308.A0A2T2NA23"/>
<feature type="compositionally biased region" description="Basic and acidic residues" evidence="1">
    <location>
        <begin position="33"/>
        <end position="43"/>
    </location>
</feature>
<keyword evidence="2" id="KW-0812">Transmembrane</keyword>
<evidence type="ECO:0000256" key="2">
    <source>
        <dbReference type="SAM" id="Phobius"/>
    </source>
</evidence>
<evidence type="ECO:0008006" key="5">
    <source>
        <dbReference type="Google" id="ProtNLM"/>
    </source>
</evidence>
<keyword evidence="4" id="KW-1185">Reference proteome</keyword>
<feature type="compositionally biased region" description="Low complexity" evidence="1">
    <location>
        <begin position="760"/>
        <end position="770"/>
    </location>
</feature>
<protein>
    <recommendedName>
        <fullName evidence="5">Glycosyltransferase 2</fullName>
    </recommendedName>
</protein>
<keyword evidence="2" id="KW-1133">Transmembrane helix</keyword>
<evidence type="ECO:0000256" key="1">
    <source>
        <dbReference type="SAM" id="MobiDB-lite"/>
    </source>
</evidence>
<name>A0A2T2NA23_CORCC</name>
<dbReference type="OrthoDB" id="5397682at2759"/>
<reference evidence="3 4" key="1">
    <citation type="journal article" date="2018" name="Front. Microbiol.">
        <title>Genome-Wide Analysis of Corynespora cassiicola Leaf Fall Disease Putative Effectors.</title>
        <authorList>
            <person name="Lopez D."/>
            <person name="Ribeiro S."/>
            <person name="Label P."/>
            <person name="Fumanal B."/>
            <person name="Venisse J.S."/>
            <person name="Kohler A."/>
            <person name="de Oliveira R.R."/>
            <person name="Labutti K."/>
            <person name="Lipzen A."/>
            <person name="Lail K."/>
            <person name="Bauer D."/>
            <person name="Ohm R.A."/>
            <person name="Barry K.W."/>
            <person name="Spatafora J."/>
            <person name="Grigoriev I.V."/>
            <person name="Martin F.M."/>
            <person name="Pujade-Renaud V."/>
        </authorList>
    </citation>
    <scope>NUCLEOTIDE SEQUENCE [LARGE SCALE GENOMIC DNA]</scope>
    <source>
        <strain evidence="3 4">Philippines</strain>
    </source>
</reference>
<gene>
    <name evidence="3" type="ORF">BS50DRAFT_578113</name>
</gene>
<sequence length="787" mass="87253">MPAGGPSTNRGWLQEGVIRGTMLGRTILPSDEELGKKDDDHKPGAASAMRMPQWPAVHGLIHGKLRWRRRRILAAVVALYLFYLALQHMPLGGSARYPIVSMPDDTYAYNLEPTGPPPGLRLAKEPGADQHAYEGHIKFYRLAASLHSASHTNGYRSVNRNVLFAVSNLKSAASLLPMVCEMAKWSRNYVHAAFMGREDIPLEDLLDINGIDSVKCPVMWHDARPDYAEYSSDTRAESSVVAAMTHINSFLHPQVAIMDDSLVEDAFFVRGMRSKTKALDMPLIELPKDGYEDFMWMARLDSGSLKSWHLPTVDILIQVPPDSSSVLRLLKSLKQANYDGMKLPRITIDLPANVDVSVKQYLENFRWPPANDNPLAGSQLTVRRRIASQHATQEESAIRFLELFYPTSITNSHVLLLSPQAQLSPQYYHYLRYLLLEYRYSSYGEDDGARVMGVSLELPSTLLDGKSKLKPPKLKDMHTSRYQELFPETSSTHFLWQAPNSHATLFFGDKWAELHSFLSNRVAKHLQSPDAPARPKLVSETLPSWMEYLLELMRARGYSLFYPAAASSESLVTIHNELYTVPEEFRARPAPAAAQADADAEAPPKPTHEAFLRAPTPPSKPKNPEPPTLPNSRPLHLALPFEGDLPEIPHLPQLLYDGRVIAPENVTARAKAYADEFREVVGGCKMREGKHRVMEAGSARDLFCLGDEDEGDWEEDSVDAEDGNVFEASVVDDYLGASESDVASGVGGREKVVGVATATATATATSTSTTMVSKARGKGQVSRGAEE</sequence>
<keyword evidence="2" id="KW-0472">Membrane</keyword>
<evidence type="ECO:0000313" key="4">
    <source>
        <dbReference type="Proteomes" id="UP000240883"/>
    </source>
</evidence>
<evidence type="ECO:0000313" key="3">
    <source>
        <dbReference type="EMBL" id="PSN62295.1"/>
    </source>
</evidence>